<dbReference type="GO" id="GO:0016020">
    <property type="term" value="C:membrane"/>
    <property type="evidence" value="ECO:0007669"/>
    <property type="project" value="UniProtKB-SubCell"/>
</dbReference>
<feature type="transmembrane region" description="Helical" evidence="9">
    <location>
        <begin position="295"/>
        <end position="318"/>
    </location>
</feature>
<reference evidence="11" key="1">
    <citation type="submission" date="2021-01" db="EMBL/GenBank/DDBJ databases">
        <authorList>
            <person name="Corre E."/>
            <person name="Pelletier E."/>
            <person name="Niang G."/>
            <person name="Scheremetjew M."/>
            <person name="Finn R."/>
            <person name="Kale V."/>
            <person name="Holt S."/>
            <person name="Cochrane G."/>
            <person name="Meng A."/>
            <person name="Brown T."/>
            <person name="Cohen L."/>
        </authorList>
    </citation>
    <scope>NUCLEOTIDE SEQUENCE</scope>
    <source>
        <strain evidence="11">MM31A-1</strain>
    </source>
</reference>
<feature type="transmembrane region" description="Helical" evidence="9">
    <location>
        <begin position="256"/>
        <end position="274"/>
    </location>
</feature>
<keyword evidence="4 9" id="KW-0812">Transmembrane</keyword>
<evidence type="ECO:0000256" key="5">
    <source>
        <dbReference type="ARBA" id="ARBA00022970"/>
    </source>
</evidence>
<keyword evidence="7 9" id="KW-0472">Membrane</keyword>
<dbReference type="EMBL" id="HBIO01007272">
    <property type="protein sequence ID" value="CAE0460579.1"/>
    <property type="molecule type" value="Transcribed_RNA"/>
</dbReference>
<feature type="compositionally biased region" description="Polar residues" evidence="8">
    <location>
        <begin position="580"/>
        <end position="592"/>
    </location>
</feature>
<keyword evidence="3" id="KW-0813">Transport</keyword>
<feature type="compositionally biased region" description="Polar residues" evidence="8">
    <location>
        <begin position="1"/>
        <end position="14"/>
    </location>
</feature>
<feature type="domain" description="Amino acid transporter transmembrane" evidence="10">
    <location>
        <begin position="71"/>
        <end position="444"/>
    </location>
</feature>
<feature type="region of interest" description="Disordered" evidence="8">
    <location>
        <begin position="1"/>
        <end position="28"/>
    </location>
</feature>
<evidence type="ECO:0000256" key="4">
    <source>
        <dbReference type="ARBA" id="ARBA00022692"/>
    </source>
</evidence>
<evidence type="ECO:0000256" key="8">
    <source>
        <dbReference type="SAM" id="MobiDB-lite"/>
    </source>
</evidence>
<proteinExistence type="inferred from homology"/>
<feature type="region of interest" description="Disordered" evidence="8">
    <location>
        <begin position="580"/>
        <end position="601"/>
    </location>
</feature>
<evidence type="ECO:0000256" key="7">
    <source>
        <dbReference type="ARBA" id="ARBA00023136"/>
    </source>
</evidence>
<keyword evidence="6 9" id="KW-1133">Transmembrane helix</keyword>
<organism evidence="11">
    <name type="scientific">Chaetoceros debilis</name>
    <dbReference type="NCBI Taxonomy" id="122233"/>
    <lineage>
        <taxon>Eukaryota</taxon>
        <taxon>Sar</taxon>
        <taxon>Stramenopiles</taxon>
        <taxon>Ochrophyta</taxon>
        <taxon>Bacillariophyta</taxon>
        <taxon>Coscinodiscophyceae</taxon>
        <taxon>Chaetocerotophycidae</taxon>
        <taxon>Chaetocerotales</taxon>
        <taxon>Chaetocerotaceae</taxon>
        <taxon>Chaetoceros</taxon>
    </lineage>
</organism>
<feature type="transmembrane region" description="Helical" evidence="9">
    <location>
        <begin position="348"/>
        <end position="366"/>
    </location>
</feature>
<feature type="transmembrane region" description="Helical" evidence="9">
    <location>
        <begin position="667"/>
        <end position="688"/>
    </location>
</feature>
<feature type="transmembrane region" description="Helical" evidence="9">
    <location>
        <begin position="401"/>
        <end position="418"/>
    </location>
</feature>
<feature type="transmembrane region" description="Helical" evidence="9">
    <location>
        <begin position="217"/>
        <end position="236"/>
    </location>
</feature>
<dbReference type="InterPro" id="IPR013057">
    <property type="entry name" value="AA_transpt_TM"/>
</dbReference>
<evidence type="ECO:0000313" key="11">
    <source>
        <dbReference type="EMBL" id="CAE0460579.1"/>
    </source>
</evidence>
<comment type="subcellular location">
    <subcellularLocation>
        <location evidence="1">Membrane</location>
        <topology evidence="1">Multi-pass membrane protein</topology>
    </subcellularLocation>
</comment>
<feature type="region of interest" description="Disordered" evidence="8">
    <location>
        <begin position="634"/>
        <end position="659"/>
    </location>
</feature>
<dbReference type="PANTHER" id="PTHR22950">
    <property type="entry name" value="AMINO ACID TRANSPORTER"/>
    <property type="match status" value="1"/>
</dbReference>
<feature type="transmembrane region" description="Helical" evidence="9">
    <location>
        <begin position="103"/>
        <end position="124"/>
    </location>
</feature>
<dbReference type="Pfam" id="PF01490">
    <property type="entry name" value="Aa_trans"/>
    <property type="match status" value="1"/>
</dbReference>
<feature type="transmembrane region" description="Helical" evidence="9">
    <location>
        <begin position="145"/>
        <end position="169"/>
    </location>
</feature>
<name>A0A7S3V6W5_9STRA</name>
<evidence type="ECO:0000256" key="1">
    <source>
        <dbReference type="ARBA" id="ARBA00004141"/>
    </source>
</evidence>
<accession>A0A7S3V6W5</accession>
<evidence type="ECO:0000256" key="6">
    <source>
        <dbReference type="ARBA" id="ARBA00022989"/>
    </source>
</evidence>
<feature type="compositionally biased region" description="Acidic residues" evidence="8">
    <location>
        <begin position="650"/>
        <end position="659"/>
    </location>
</feature>
<sequence length="692" mass="75084">MLSTGNWGMFQSSTPEKKGDRPQSPFFRPSLTKKVTLTQTISTPQGRNTLSVEKRKLLRNESGATDLLENKSSILGTYANLVNTIVGAGIIGVPYALNESGLVAGLILVVIVAILTDKSLRMLIETGKHANVQSYETLLEAAFGRAGFVFISFNMFLMSYGACIAYLLVLKDSLPIVFGIEENDEFGKRMLLVASSLTVILPLSLQRDMADLSKTSSISVCFDLIIVFIIAVASPIKESVQSSGGIKMVLEDSMVHGSTLFVGLGVLSFAFVCQDSSFIIAGSLKKPTKNRWSQVTGSSLFTCATLAIIIGVTGYLGFQGETEGNILNNFHNISPELMMFGRMPVRDAVVIAKGLLGLTMFCVYPLSSYVARHALMVLLFSGRNAHEGDDHTVLARNDRRIFLTVLIYISAIIPAIRWSSLGIVLSVTGTIAGSCLSYLGPGVAVLGVHGGEFLNRVEIGWHTNGTLQNMMWKYPDPDANDAVKRDDLDSIFIQSLKFLAWYPFLMPLWCTIASVGESRFEEHLRHQALKSPAVQLRLGKIARSAAPAVSYDAEGNAYSLPAMAKHQKFKKIEKASSFNGPSTYSPYPQAPTNGIHDGEEERSSLLNRGVLLIPPNSGKTDSYGSTTDTSELEIIGEHESDNNTASNSSSDDEDEEDPQNDITQVNFVLAILYVILGLVALFAGLISLGSSR</sequence>
<dbReference type="AlphaFoldDB" id="A0A7S3V6W5"/>
<evidence type="ECO:0000256" key="2">
    <source>
        <dbReference type="ARBA" id="ARBA00008066"/>
    </source>
</evidence>
<evidence type="ECO:0000256" key="9">
    <source>
        <dbReference type="SAM" id="Phobius"/>
    </source>
</evidence>
<comment type="similarity">
    <text evidence="2">Belongs to the amino acid/polyamine transporter 2 family.</text>
</comment>
<dbReference type="PANTHER" id="PTHR22950:SF458">
    <property type="entry name" value="SODIUM-COUPLED NEUTRAL AMINO ACID TRANSPORTER 11-RELATED"/>
    <property type="match status" value="1"/>
</dbReference>
<dbReference type="GO" id="GO:0015179">
    <property type="term" value="F:L-amino acid transmembrane transporter activity"/>
    <property type="evidence" value="ECO:0007669"/>
    <property type="project" value="TreeGrafter"/>
</dbReference>
<gene>
    <name evidence="11" type="ORF">CDEB00056_LOCUS5420</name>
</gene>
<evidence type="ECO:0000256" key="3">
    <source>
        <dbReference type="ARBA" id="ARBA00022448"/>
    </source>
</evidence>
<keyword evidence="5" id="KW-0029">Amino-acid transport</keyword>
<feature type="transmembrane region" description="Helical" evidence="9">
    <location>
        <begin position="78"/>
        <end position="97"/>
    </location>
</feature>
<protein>
    <recommendedName>
        <fullName evidence="10">Amino acid transporter transmembrane domain-containing protein</fullName>
    </recommendedName>
</protein>
<evidence type="ECO:0000259" key="10">
    <source>
        <dbReference type="Pfam" id="PF01490"/>
    </source>
</evidence>